<dbReference type="RefSeq" id="XP_003330018.1">
    <property type="nucleotide sequence ID" value="XM_003329970.1"/>
</dbReference>
<evidence type="ECO:0000256" key="5">
    <source>
        <dbReference type="RuleBase" id="RU003560"/>
    </source>
</evidence>
<dbReference type="AlphaFoldDB" id="E3KMS4"/>
<dbReference type="EMBL" id="DS178295">
    <property type="protein sequence ID" value="EFP85599.1"/>
    <property type="molecule type" value="Genomic_DNA"/>
</dbReference>
<dbReference type="GO" id="GO:0042802">
    <property type="term" value="F:identical protein binding"/>
    <property type="evidence" value="ECO:0000318"/>
    <property type="project" value="GO_Central"/>
</dbReference>
<keyword evidence="3" id="KW-0032">Aminotransferase</keyword>
<dbReference type="InterPro" id="IPR015421">
    <property type="entry name" value="PyrdxlP-dep_Trfase_major"/>
</dbReference>
<dbReference type="GeneID" id="10544159"/>
<comment type="similarity">
    <text evidence="2 5">Belongs to the class-III pyridoxal-phosphate-dependent aminotransferase family.</text>
</comment>
<evidence type="ECO:0000256" key="1">
    <source>
        <dbReference type="ARBA" id="ARBA00001933"/>
    </source>
</evidence>
<sequence>MAMIHQFNLVIKKNPTSWCTYQLAGRNPSRRAGVHTSLLGGVAGFQTSSSEGLPSDELIPPVFDWRASPSTPPGGAGSLARPSEVCFLGKSEFQGVCNQTRPSEMGGCDHTPLLEGRRRAGRGGECNYKCTDGKAIILSVGGNFHGQTLGVMGMSPPSQKAVQSHGWEGFLPALRLYMAQGQEGFLSALSHVQSQGEEVCLVGLETIPSWRRGCTTSSTRRRECWPARLYNLAARRIWLKRLYNLAGQEDSLLVATSPARRIPSWSTRLYSLAGQDILLLVDKVVQPYNLAGQEDSLLVDEVVQSWRPGFPPGRRGSWPARLYNLFDQEDSLLAGKDLQANQTSSRLADLHNIKQALNAHRKNTTTVLLEPIQGKAGIIVPDNDYIPKVKALCESKNVLLIMDEVQTGLGQTGKLGA</sequence>
<dbReference type="SUPFAM" id="SSF53383">
    <property type="entry name" value="PLP-dependent transferases"/>
    <property type="match status" value="1"/>
</dbReference>
<keyword evidence="4" id="KW-0808">Transferase</keyword>
<evidence type="ECO:0000313" key="7">
    <source>
        <dbReference type="Proteomes" id="UP000008783"/>
    </source>
</evidence>
<dbReference type="VEuPathDB" id="FungiDB:PGTG_11955"/>
<dbReference type="KEGG" id="pgr:PGTG_11955"/>
<dbReference type="InParanoid" id="E3KMS4"/>
<evidence type="ECO:0000256" key="3">
    <source>
        <dbReference type="ARBA" id="ARBA00022576"/>
    </source>
</evidence>
<keyword evidence="7" id="KW-1185">Reference proteome</keyword>
<dbReference type="HOGENOM" id="CLU_659117_0_0_1"/>
<dbReference type="GO" id="GO:0055129">
    <property type="term" value="P:L-proline biosynthetic process"/>
    <property type="evidence" value="ECO:0007669"/>
    <property type="project" value="UniProtKB-UniPathway"/>
</dbReference>
<dbReference type="GO" id="GO:0008483">
    <property type="term" value="F:transaminase activity"/>
    <property type="evidence" value="ECO:0007669"/>
    <property type="project" value="UniProtKB-KW"/>
</dbReference>
<dbReference type="STRING" id="418459.E3KMS4"/>
<accession>E3KMS4</accession>
<comment type="cofactor">
    <cofactor evidence="1">
        <name>pyridoxal 5'-phosphate</name>
        <dbReference type="ChEBI" id="CHEBI:597326"/>
    </cofactor>
</comment>
<evidence type="ECO:0000256" key="4">
    <source>
        <dbReference type="ARBA" id="ARBA00022679"/>
    </source>
</evidence>
<dbReference type="Proteomes" id="UP000008783">
    <property type="component" value="Unassembled WGS sequence"/>
</dbReference>
<dbReference type="OrthoDB" id="10261433at2759"/>
<protein>
    <submittedName>
        <fullName evidence="6">Uncharacterized protein</fullName>
    </submittedName>
</protein>
<dbReference type="InterPro" id="IPR015424">
    <property type="entry name" value="PyrdxlP-dep_Trfase"/>
</dbReference>
<reference key="1">
    <citation type="submission" date="2007-01" db="EMBL/GenBank/DDBJ databases">
        <title>The Genome Sequence of Puccinia graminis f. sp. tritici Strain CRL 75-36-700-3.</title>
        <authorList>
            <consortium name="The Broad Institute Genome Sequencing Platform"/>
            <person name="Birren B."/>
            <person name="Lander E."/>
            <person name="Galagan J."/>
            <person name="Nusbaum C."/>
            <person name="Devon K."/>
            <person name="Cuomo C."/>
            <person name="Jaffe D."/>
            <person name="Butler J."/>
            <person name="Alvarez P."/>
            <person name="Gnerre S."/>
            <person name="Grabherr M."/>
            <person name="Mauceli E."/>
            <person name="Brockman W."/>
            <person name="Young S."/>
            <person name="LaButti K."/>
            <person name="Sykes S."/>
            <person name="DeCaprio D."/>
            <person name="Crawford M."/>
            <person name="Koehrsen M."/>
            <person name="Engels R."/>
            <person name="Montgomery P."/>
            <person name="Pearson M."/>
            <person name="Howarth C."/>
            <person name="Larson L."/>
            <person name="White J."/>
            <person name="Zeng Q."/>
            <person name="Kodira C."/>
            <person name="Yandava C."/>
            <person name="Alvarado L."/>
            <person name="O'Leary S."/>
            <person name="Szabo L."/>
            <person name="Dean R."/>
            <person name="Schein J."/>
        </authorList>
    </citation>
    <scope>NUCLEOTIDE SEQUENCE</scope>
    <source>
        <strain>CRL 75-36-700-3</strain>
    </source>
</reference>
<organism evidence="6 7">
    <name type="scientific">Puccinia graminis f. sp. tritici (strain CRL 75-36-700-3 / race SCCL)</name>
    <name type="common">Black stem rust fungus</name>
    <dbReference type="NCBI Taxonomy" id="418459"/>
    <lineage>
        <taxon>Eukaryota</taxon>
        <taxon>Fungi</taxon>
        <taxon>Dikarya</taxon>
        <taxon>Basidiomycota</taxon>
        <taxon>Pucciniomycotina</taxon>
        <taxon>Pucciniomycetes</taxon>
        <taxon>Pucciniales</taxon>
        <taxon>Pucciniaceae</taxon>
        <taxon>Puccinia</taxon>
    </lineage>
</organism>
<evidence type="ECO:0000256" key="2">
    <source>
        <dbReference type="ARBA" id="ARBA00008954"/>
    </source>
</evidence>
<name>E3KMS4_PUCGT</name>
<keyword evidence="5" id="KW-0663">Pyridoxal phosphate</keyword>
<dbReference type="GO" id="GO:0030170">
    <property type="term" value="F:pyridoxal phosphate binding"/>
    <property type="evidence" value="ECO:0000318"/>
    <property type="project" value="GO_Central"/>
</dbReference>
<dbReference type="PANTHER" id="PTHR11986:SF79">
    <property type="entry name" value="ACETYLORNITHINE AMINOTRANSFERASE, MITOCHONDRIAL"/>
    <property type="match status" value="1"/>
</dbReference>
<reference evidence="7" key="2">
    <citation type="journal article" date="2011" name="Proc. Natl. Acad. Sci. U.S.A.">
        <title>Obligate biotrophy features unraveled by the genomic analysis of rust fungi.</title>
        <authorList>
            <person name="Duplessis S."/>
            <person name="Cuomo C.A."/>
            <person name="Lin Y.-C."/>
            <person name="Aerts A."/>
            <person name="Tisserant E."/>
            <person name="Veneault-Fourrey C."/>
            <person name="Joly D.L."/>
            <person name="Hacquard S."/>
            <person name="Amselem J."/>
            <person name="Cantarel B.L."/>
            <person name="Chiu R."/>
            <person name="Coutinho P.M."/>
            <person name="Feau N."/>
            <person name="Field M."/>
            <person name="Frey P."/>
            <person name="Gelhaye E."/>
            <person name="Goldberg J."/>
            <person name="Grabherr M.G."/>
            <person name="Kodira C.D."/>
            <person name="Kohler A."/>
            <person name="Kuees U."/>
            <person name="Lindquist E.A."/>
            <person name="Lucas S.M."/>
            <person name="Mago R."/>
            <person name="Mauceli E."/>
            <person name="Morin E."/>
            <person name="Murat C."/>
            <person name="Pangilinan J.L."/>
            <person name="Park R."/>
            <person name="Pearson M."/>
            <person name="Quesneville H."/>
            <person name="Rouhier N."/>
            <person name="Sakthikumar S."/>
            <person name="Salamov A.A."/>
            <person name="Schmutz J."/>
            <person name="Selles B."/>
            <person name="Shapiro H."/>
            <person name="Tanguay P."/>
            <person name="Tuskan G.A."/>
            <person name="Henrissat B."/>
            <person name="Van de Peer Y."/>
            <person name="Rouze P."/>
            <person name="Ellis J.G."/>
            <person name="Dodds P.N."/>
            <person name="Schein J.E."/>
            <person name="Zhong S."/>
            <person name="Hamelin R.C."/>
            <person name="Grigoriev I.V."/>
            <person name="Szabo L.J."/>
            <person name="Martin F."/>
        </authorList>
    </citation>
    <scope>NUCLEOTIDE SEQUENCE [LARGE SCALE GENOMIC DNA]</scope>
    <source>
        <strain evidence="7">CRL 75-36-700-3 / race SCCL</strain>
    </source>
</reference>
<dbReference type="InterPro" id="IPR050103">
    <property type="entry name" value="Class-III_PLP-dep_AT"/>
</dbReference>
<gene>
    <name evidence="6" type="ORF">PGTG_11955</name>
</gene>
<dbReference type="Gene3D" id="3.40.640.10">
    <property type="entry name" value="Type I PLP-dependent aspartate aminotransferase-like (Major domain)"/>
    <property type="match status" value="2"/>
</dbReference>
<evidence type="ECO:0000313" key="6">
    <source>
        <dbReference type="EMBL" id="EFP85599.1"/>
    </source>
</evidence>
<dbReference type="Pfam" id="PF00202">
    <property type="entry name" value="Aminotran_3"/>
    <property type="match status" value="1"/>
</dbReference>
<dbReference type="GO" id="GO:0005759">
    <property type="term" value="C:mitochondrial matrix"/>
    <property type="evidence" value="ECO:0000318"/>
    <property type="project" value="GO_Central"/>
</dbReference>
<dbReference type="UniPathway" id="UPA00098">
    <property type="reaction ID" value="UER00358"/>
</dbReference>
<proteinExistence type="inferred from homology"/>
<dbReference type="PANTHER" id="PTHR11986">
    <property type="entry name" value="AMINOTRANSFERASE CLASS III"/>
    <property type="match status" value="1"/>
</dbReference>
<dbReference type="InterPro" id="IPR005814">
    <property type="entry name" value="Aminotrans_3"/>
</dbReference>